<evidence type="ECO:0000313" key="3">
    <source>
        <dbReference type="Proteomes" id="UP000621799"/>
    </source>
</evidence>
<dbReference type="GO" id="GO:0008168">
    <property type="term" value="F:methyltransferase activity"/>
    <property type="evidence" value="ECO:0007669"/>
    <property type="project" value="UniProtKB-KW"/>
</dbReference>
<dbReference type="Gene3D" id="3.40.50.150">
    <property type="entry name" value="Vaccinia Virus protein VP39"/>
    <property type="match status" value="1"/>
</dbReference>
<dbReference type="EMBL" id="JADEXN010000261">
    <property type="protein sequence ID" value="MBE9041885.1"/>
    <property type="molecule type" value="Genomic_DNA"/>
</dbReference>
<keyword evidence="1" id="KW-0808">Transferase</keyword>
<keyword evidence="3" id="KW-1185">Reference proteome</keyword>
<sequence>MSKPYIFCSYKCVCWVCDTPNPQVVKLANITEPLTSESFAITDSHYGQTEEIQRCQNCGFLQCSDFENVLSFYEQLEDVAYEETRAERMLQAQKLLEILQKYRSKGTFFDIGAGSGILVEAALKMGYDAEGIEPSLWLQQQAQKHQLPVYAGSFPDDCFPDTKPRHRYDIVTLIDVIEHVPNPGEVVAEVAKILSEDGIVAVVTPDVGSLAAKILGWKWWHFRVAHIGYFNRKTLNLMMKRAGFECVKMTRPTWYFPAEYLLERLAKYLPFRLPISSPAWMKKIVIPLNLGDSLLGIYQRKRKAE</sequence>
<accession>A0A928W258</accession>
<name>A0A928W258_9CYAN</name>
<reference evidence="2" key="1">
    <citation type="submission" date="2020-10" db="EMBL/GenBank/DDBJ databases">
        <authorList>
            <person name="Castelo-Branco R."/>
            <person name="Eusebio N."/>
            <person name="Adriana R."/>
            <person name="Vieira A."/>
            <person name="Brugerolle De Fraissinette N."/>
            <person name="Rezende De Castro R."/>
            <person name="Schneider M.P."/>
            <person name="Vasconcelos V."/>
            <person name="Leao P.N."/>
        </authorList>
    </citation>
    <scope>NUCLEOTIDE SEQUENCE</scope>
    <source>
        <strain evidence="2">LEGE 11467</strain>
    </source>
</reference>
<protein>
    <submittedName>
        <fullName evidence="2">Class I SAM-dependent methyltransferase</fullName>
    </submittedName>
</protein>
<gene>
    <name evidence="2" type="ORF">IQ235_13960</name>
</gene>
<evidence type="ECO:0000313" key="2">
    <source>
        <dbReference type="EMBL" id="MBE9041885.1"/>
    </source>
</evidence>
<dbReference type="CDD" id="cd02440">
    <property type="entry name" value="AdoMet_MTases"/>
    <property type="match status" value="1"/>
</dbReference>
<dbReference type="InterPro" id="IPR029063">
    <property type="entry name" value="SAM-dependent_MTases_sf"/>
</dbReference>
<keyword evidence="2" id="KW-0489">Methyltransferase</keyword>
<evidence type="ECO:0000256" key="1">
    <source>
        <dbReference type="ARBA" id="ARBA00022679"/>
    </source>
</evidence>
<proteinExistence type="predicted"/>
<dbReference type="SUPFAM" id="SSF53335">
    <property type="entry name" value="S-adenosyl-L-methionine-dependent methyltransferases"/>
    <property type="match status" value="1"/>
</dbReference>
<dbReference type="Proteomes" id="UP000621799">
    <property type="component" value="Unassembled WGS sequence"/>
</dbReference>
<dbReference type="RefSeq" id="WP_264322076.1">
    <property type="nucleotide sequence ID" value="NZ_JADEXN010000261.1"/>
</dbReference>
<dbReference type="PANTHER" id="PTHR43861:SF3">
    <property type="entry name" value="PUTATIVE (AFU_ORTHOLOGUE AFUA_2G14390)-RELATED"/>
    <property type="match status" value="1"/>
</dbReference>
<dbReference type="AlphaFoldDB" id="A0A928W258"/>
<dbReference type="PANTHER" id="PTHR43861">
    <property type="entry name" value="TRANS-ACONITATE 2-METHYLTRANSFERASE-RELATED"/>
    <property type="match status" value="1"/>
</dbReference>
<dbReference type="Pfam" id="PF13489">
    <property type="entry name" value="Methyltransf_23"/>
    <property type="match status" value="1"/>
</dbReference>
<comment type="caution">
    <text evidence="2">The sequence shown here is derived from an EMBL/GenBank/DDBJ whole genome shotgun (WGS) entry which is preliminary data.</text>
</comment>
<organism evidence="2 3">
    <name type="scientific">Zarconia navalis LEGE 11467</name>
    <dbReference type="NCBI Taxonomy" id="1828826"/>
    <lineage>
        <taxon>Bacteria</taxon>
        <taxon>Bacillati</taxon>
        <taxon>Cyanobacteriota</taxon>
        <taxon>Cyanophyceae</taxon>
        <taxon>Oscillatoriophycideae</taxon>
        <taxon>Oscillatoriales</taxon>
        <taxon>Oscillatoriales incertae sedis</taxon>
        <taxon>Zarconia</taxon>
        <taxon>Zarconia navalis</taxon>
    </lineage>
</organism>
<dbReference type="GO" id="GO:0032259">
    <property type="term" value="P:methylation"/>
    <property type="evidence" value="ECO:0007669"/>
    <property type="project" value="UniProtKB-KW"/>
</dbReference>